<sequence>MWRKYFSAAECSAGSVGKRIGLRSLPSAPSLCKAHGQTSQEMFQRIDIWAIGALGHSVPAGEDATSTPWAIPRSSNELLPVQPVTAETFQEQQDRSYNSTPTRTRPLPRRQQQELLWGAPPSAEQPAHPQGDEPVNVPAGVLPRRSPQPSCPQHQQQQELLGIIQPGADVFAPSQQRQPAGESADGEPMSEEEGHVGPEDLLAQRDEVLLARISRHRNRQIVGSMPPQAPVIPSCVVAAGNPPSLQNDAEIAPVQPLVQAGAHSTLLQPQEADAGTSSMAAESAGATAHSEDVGNGHGGGSSGPRGVALRLRRHGFSDTATPRRIRLPLLERPKPWPVKVLLEALQLEQQGQGQQPQQEHGEGDEQLEQSLGAEEGWPLVPGPRAATPPSTLQVEAGKSGQKQSGQKQQKKREGFSFGPQGMSEKDGAAGFAHRDGKGLHGPGSHGEERLERHGGKQDPQVQGKSIVQERRTAQMQSERQEAQQQGKEKQQRRQQRRRHQQKHQQQQAQQEQRDLAHSQQGQASMQGGEASHIGQMVDPDASRVVAAHPDGTLWSYCSRDVGPLATRVLQMLLKHRRRKEEDKAEGEEGAGEAVMPLQRGEQKGGNESYGASGGLAGADSNAANSSDPEISSGTCHILAAGSHQTYNLLRALSYAQGALRLAAFNGPAGSASDLTANTAGPVLAFTAGDVSLSDLRMYFEQTVQHGTGPRPELGPPLPPRPLRKKDDAAVGAHGLTASQKGMVSRDERGDGAAEPAGPQRWQPASISTGGNREQPAQGTSAILDANTAPGQMPPSAPRQGWPGDVEQLEPRALVTAFLVRPPLDLAYGAAIVPAAAGGGLPPLAVSTAADVDTLSRLLAARLRRHGYCCMQALGRGAASRTLEILSAASGSLCRAGLGVLAFPRMGPLGPQPRAVIPLPRGTSAAAMATSPPAIGRDEGRRSAGWTPAAAETTAATATAAIAAVLDPVLLDKAPQLVLEVVPCGWDEYGLPVVSEGLGPPMPVRAGGAAAAAAAPTSAGGPSHTESREGVTLQHGAERRGYARWALQSVSAARSGGSSGYVSADGSPPVRLMAPASTTCCELRLGGPDGGPDTRVAADFVARNAAEGRRVVLTARGLGSLLRLPVVMFRAQGMLRELERPLRRVLVFTLHTPDTDSAAKTREESPRGPQGGTQPQPMRQPQLQLMEQLEMQRHQRQRRRQKQQHASVTLGSLEPSEGSVDAGRGGRQLRATSGDDSLAAEVSRVPASALQHHLDSLPAFPPGYINARSAKRRLLPYAGGDECEDNVKGGDSTSSADQQNVEAAAAAAAEHLIQYGIATLVGTSPGSRITALLAAACVSESFMRSAGLTVLVRVNPQARPLEPASTLTRQRGNNNVEMASTGPPPPPNCYQLLLSRMDPRVGRLQLLRPNDLTVAGPGTVDRSST</sequence>
<feature type="compositionally biased region" description="Basic and acidic residues" evidence="1">
    <location>
        <begin position="467"/>
        <end position="491"/>
    </location>
</feature>
<feature type="compositionally biased region" description="Low complexity" evidence="1">
    <location>
        <begin position="1171"/>
        <end position="1188"/>
    </location>
</feature>
<feature type="region of interest" description="Disordered" evidence="1">
    <location>
        <begin position="375"/>
        <end position="533"/>
    </location>
</feature>
<feature type="region of interest" description="Disordered" evidence="1">
    <location>
        <begin position="1153"/>
        <end position="1239"/>
    </location>
</feature>
<dbReference type="OrthoDB" id="550076at2759"/>
<feature type="region of interest" description="Disordered" evidence="1">
    <location>
        <begin position="577"/>
        <end position="630"/>
    </location>
</feature>
<dbReference type="EMBL" id="BNCP01000039">
    <property type="protein sequence ID" value="GIL87449.1"/>
    <property type="molecule type" value="Genomic_DNA"/>
</dbReference>
<feature type="region of interest" description="Disordered" evidence="1">
    <location>
        <begin position="120"/>
        <end position="157"/>
    </location>
</feature>
<feature type="compositionally biased region" description="Low complexity" evidence="1">
    <location>
        <begin position="617"/>
        <end position="627"/>
    </location>
</feature>
<evidence type="ECO:0000313" key="2">
    <source>
        <dbReference type="EMBL" id="GIL87449.1"/>
    </source>
</evidence>
<feature type="region of interest" description="Disordered" evidence="1">
    <location>
        <begin position="703"/>
        <end position="777"/>
    </location>
</feature>
<feature type="compositionally biased region" description="Basic and acidic residues" evidence="1">
    <location>
        <begin position="445"/>
        <end position="456"/>
    </location>
</feature>
<comment type="caution">
    <text evidence="2">The sequence shown here is derived from an EMBL/GenBank/DDBJ whole genome shotgun (WGS) entry which is preliminary data.</text>
</comment>
<feature type="region of interest" description="Disordered" evidence="1">
    <location>
        <begin position="270"/>
        <end position="307"/>
    </location>
</feature>
<accession>A0A8J4FVA3</accession>
<feature type="compositionally biased region" description="Basic and acidic residues" evidence="1">
    <location>
        <begin position="1153"/>
        <end position="1165"/>
    </location>
</feature>
<feature type="region of interest" description="Disordered" evidence="1">
    <location>
        <begin position="173"/>
        <end position="196"/>
    </location>
</feature>
<feature type="region of interest" description="Disordered" evidence="1">
    <location>
        <begin position="87"/>
        <end position="108"/>
    </location>
</feature>
<feature type="compositionally biased region" description="Low complexity" evidence="1">
    <location>
        <begin position="143"/>
        <end position="157"/>
    </location>
</feature>
<protein>
    <submittedName>
        <fullName evidence="2">Uncharacterized protein</fullName>
    </submittedName>
</protein>
<evidence type="ECO:0000256" key="1">
    <source>
        <dbReference type="SAM" id="MobiDB-lite"/>
    </source>
</evidence>
<feature type="compositionally biased region" description="Low complexity" evidence="1">
    <location>
        <begin position="397"/>
        <end position="407"/>
    </location>
</feature>
<reference evidence="2" key="1">
    <citation type="journal article" date="2021" name="Proc. Natl. Acad. Sci. U.S.A.">
        <title>Three genomes in the algal genus Volvox reveal the fate of a haploid sex-determining region after a transition to homothallism.</title>
        <authorList>
            <person name="Yamamoto K."/>
            <person name="Hamaji T."/>
            <person name="Kawai-Toyooka H."/>
            <person name="Matsuzaki R."/>
            <person name="Takahashi F."/>
            <person name="Nishimura Y."/>
            <person name="Kawachi M."/>
            <person name="Noguchi H."/>
            <person name="Minakuchi Y."/>
            <person name="Umen J.G."/>
            <person name="Toyoda A."/>
            <person name="Nozaki H."/>
        </authorList>
    </citation>
    <scope>NUCLEOTIDE SEQUENCE</scope>
    <source>
        <strain evidence="2">NIES-3786</strain>
    </source>
</reference>
<keyword evidence="3" id="KW-1185">Reference proteome</keyword>
<feature type="compositionally biased region" description="Basic and acidic residues" evidence="1">
    <location>
        <begin position="423"/>
        <end position="438"/>
    </location>
</feature>
<feature type="compositionally biased region" description="Basic residues" evidence="1">
    <location>
        <begin position="1193"/>
        <end position="1202"/>
    </location>
</feature>
<gene>
    <name evidence="2" type="ORF">Vretifemale_15554</name>
</gene>
<feature type="compositionally biased region" description="Polar residues" evidence="1">
    <location>
        <begin position="762"/>
        <end position="777"/>
    </location>
</feature>
<evidence type="ECO:0000313" key="3">
    <source>
        <dbReference type="Proteomes" id="UP000747110"/>
    </source>
</evidence>
<name>A0A8J4FVA3_9CHLO</name>
<dbReference type="Proteomes" id="UP000747110">
    <property type="component" value="Unassembled WGS sequence"/>
</dbReference>
<proteinExistence type="predicted"/>
<organism evidence="2 3">
    <name type="scientific">Volvox reticuliferus</name>
    <dbReference type="NCBI Taxonomy" id="1737510"/>
    <lineage>
        <taxon>Eukaryota</taxon>
        <taxon>Viridiplantae</taxon>
        <taxon>Chlorophyta</taxon>
        <taxon>core chlorophytes</taxon>
        <taxon>Chlorophyceae</taxon>
        <taxon>CS clade</taxon>
        <taxon>Chlamydomonadales</taxon>
        <taxon>Volvocaceae</taxon>
        <taxon>Volvox</taxon>
    </lineage>
</organism>
<feature type="compositionally biased region" description="Basic residues" evidence="1">
    <location>
        <begin position="492"/>
        <end position="502"/>
    </location>
</feature>
<feature type="compositionally biased region" description="Polar residues" evidence="1">
    <location>
        <begin position="87"/>
        <end position="99"/>
    </location>
</feature>